<organism evidence="1 2">
    <name type="scientific">Mucilaginibacter dorajii</name>
    <dbReference type="NCBI Taxonomy" id="692994"/>
    <lineage>
        <taxon>Bacteria</taxon>
        <taxon>Pseudomonadati</taxon>
        <taxon>Bacteroidota</taxon>
        <taxon>Sphingobacteriia</taxon>
        <taxon>Sphingobacteriales</taxon>
        <taxon>Sphingobacteriaceae</taxon>
        <taxon>Mucilaginibacter</taxon>
    </lineage>
</organism>
<dbReference type="Proteomes" id="UP001500742">
    <property type="component" value="Unassembled WGS sequence"/>
</dbReference>
<dbReference type="Pfam" id="PF11236">
    <property type="entry name" value="DUF3037"/>
    <property type="match status" value="1"/>
</dbReference>
<name>A0ABP7QMV4_9SPHI</name>
<dbReference type="InterPro" id="IPR021398">
    <property type="entry name" value="DUF3037"/>
</dbReference>
<accession>A0ABP7QMV4</accession>
<comment type="caution">
    <text evidence="1">The sequence shown here is derived from an EMBL/GenBank/DDBJ whole genome shotgun (WGS) entry which is preliminary data.</text>
</comment>
<dbReference type="RefSeq" id="WP_259093248.1">
    <property type="nucleotide sequence ID" value="NZ_BAAAZC010000028.1"/>
</dbReference>
<keyword evidence="2" id="KW-1185">Reference proteome</keyword>
<sequence length="126" mass="14002">MPDLLFEYAVIRVVPRVEREEFINVGVIVYCPKQKFLKAMLHLDDARISTLAPTLDLDCLKDNIASLERITNGDPNGGPIARLDQPSRFRWLTATRSTVVQASKVHPGLCVDAEATLVKLFGQLVA</sequence>
<reference evidence="2" key="1">
    <citation type="journal article" date="2019" name="Int. J. Syst. Evol. Microbiol.">
        <title>The Global Catalogue of Microorganisms (GCM) 10K type strain sequencing project: providing services to taxonomists for standard genome sequencing and annotation.</title>
        <authorList>
            <consortium name="The Broad Institute Genomics Platform"/>
            <consortium name="The Broad Institute Genome Sequencing Center for Infectious Disease"/>
            <person name="Wu L."/>
            <person name="Ma J."/>
        </authorList>
    </citation>
    <scope>NUCLEOTIDE SEQUENCE [LARGE SCALE GENOMIC DNA]</scope>
    <source>
        <strain evidence="2">JCM 16601</strain>
    </source>
</reference>
<dbReference type="EMBL" id="BAAAZC010000028">
    <property type="protein sequence ID" value="GAA3985199.1"/>
    <property type="molecule type" value="Genomic_DNA"/>
</dbReference>
<evidence type="ECO:0000313" key="1">
    <source>
        <dbReference type="EMBL" id="GAA3985199.1"/>
    </source>
</evidence>
<gene>
    <name evidence="1" type="ORF">GCM10022210_41630</name>
</gene>
<proteinExistence type="predicted"/>
<evidence type="ECO:0000313" key="2">
    <source>
        <dbReference type="Proteomes" id="UP001500742"/>
    </source>
</evidence>
<protein>
    <submittedName>
        <fullName evidence="1">DUF3037 domain-containing protein</fullName>
    </submittedName>
</protein>